<organism evidence="1 2">
    <name type="scientific">Melastoma candidum</name>
    <dbReference type="NCBI Taxonomy" id="119954"/>
    <lineage>
        <taxon>Eukaryota</taxon>
        <taxon>Viridiplantae</taxon>
        <taxon>Streptophyta</taxon>
        <taxon>Embryophyta</taxon>
        <taxon>Tracheophyta</taxon>
        <taxon>Spermatophyta</taxon>
        <taxon>Magnoliopsida</taxon>
        <taxon>eudicotyledons</taxon>
        <taxon>Gunneridae</taxon>
        <taxon>Pentapetalae</taxon>
        <taxon>rosids</taxon>
        <taxon>malvids</taxon>
        <taxon>Myrtales</taxon>
        <taxon>Melastomataceae</taxon>
        <taxon>Melastomatoideae</taxon>
        <taxon>Melastomateae</taxon>
        <taxon>Melastoma</taxon>
    </lineage>
</organism>
<evidence type="ECO:0000313" key="2">
    <source>
        <dbReference type="Proteomes" id="UP001057402"/>
    </source>
</evidence>
<proteinExistence type="predicted"/>
<accession>A0ACB9LMX4</accession>
<name>A0ACB9LMX4_9MYRT</name>
<gene>
    <name evidence="1" type="ORF">MLD38_037640</name>
</gene>
<keyword evidence="2" id="KW-1185">Reference proteome</keyword>
<dbReference type="Proteomes" id="UP001057402">
    <property type="component" value="Chromosome 11"/>
</dbReference>
<reference evidence="2" key="1">
    <citation type="journal article" date="2023" name="Front. Plant Sci.">
        <title>Chromosomal-level genome assembly of Melastoma candidum provides insights into trichome evolution.</title>
        <authorList>
            <person name="Zhong Y."/>
            <person name="Wu W."/>
            <person name="Sun C."/>
            <person name="Zou P."/>
            <person name="Liu Y."/>
            <person name="Dai S."/>
            <person name="Zhou R."/>
        </authorList>
    </citation>
    <scope>NUCLEOTIDE SEQUENCE [LARGE SCALE GENOMIC DNA]</scope>
</reference>
<evidence type="ECO:0000313" key="1">
    <source>
        <dbReference type="EMBL" id="KAI4312850.1"/>
    </source>
</evidence>
<comment type="caution">
    <text evidence="1">The sequence shown here is derived from an EMBL/GenBank/DDBJ whole genome shotgun (WGS) entry which is preliminary data.</text>
</comment>
<protein>
    <submittedName>
        <fullName evidence="1">Uncharacterized protein</fullName>
    </submittedName>
</protein>
<dbReference type="EMBL" id="CM042890">
    <property type="protein sequence ID" value="KAI4312850.1"/>
    <property type="molecule type" value="Genomic_DNA"/>
</dbReference>
<sequence>MRKMAPLLLLLIVLDSLVLCRSTDSDQPLVHKNNCTNATDFENAIQSSNLESLLQSLIAVSLRVGFHNDTAGNPPDTFYGHFLCHGNVSGHACQSCIKKAKMEIAEECSGKKEAILWFDNCLLRFSNWSFFSVMGSMPSFPVSDDTFPDNFSTVLGEVLQNVTNTTISSSNLYATSETALPALPTKLYTFAQCMPYLSETERSRCLSPAVKNLVDNFKGEAGMRVFQPSCVVRFATYSFIGNTLPCKWQSISQAYDTDLIKVLLRLRRCFCDSIPLLTHGENNQEVQLLDLGDGIAGPTSYDLQGEKTLSSQDVLMMRLSMIRAATNNFSDENKLGQGGFGPVYKGVLTDGKQVAIKRLSRSSAQGLMELRNEVLLIARLQHRNLVRLLGFCLEQHEMMLVYEYMPNKSLDFFLFDKSMSGSLDWQKRFSIIGGIARGLLYLHEDSRLRIIHRDLKASNILLDHEMNPKISDFGMARIFGINQDEAATNRVVGTYGYMAPEYAMGGFFSVKSDVFSFGVLLLEIVNGRKNSNFHLHEHGESLLTFTWKRWNGGRAPDLIDDSIKEACDTDQVLKCIQVGLLCVQEDPADRPSMSLLIQMLGGDSIKLPEPSQPAFSVGRPSVSEVDSGLPLDKSSTAMEMTLSTVCPR</sequence>